<keyword evidence="4" id="KW-0865">Zymogen</keyword>
<evidence type="ECO:0000313" key="6">
    <source>
        <dbReference type="EMBL" id="MBY8821451.1"/>
    </source>
</evidence>
<keyword evidence="4 6" id="KW-0808">Transferase</keyword>
<evidence type="ECO:0000256" key="1">
    <source>
        <dbReference type="ARBA" id="ARBA00001049"/>
    </source>
</evidence>
<comment type="similarity">
    <text evidence="4">Belongs to the gamma-glutamyltransferase family.</text>
</comment>
<dbReference type="InterPro" id="IPR052896">
    <property type="entry name" value="GGT-like_enzyme"/>
</dbReference>
<dbReference type="PANTHER" id="PTHR43881">
    <property type="entry name" value="GAMMA-GLUTAMYLTRANSPEPTIDASE (AFU_ORTHOLOGUE AFUA_4G13580)"/>
    <property type="match status" value="1"/>
</dbReference>
<feature type="chain" id="PRO_5045954687" description="Glutathione hydrolase proenzyme" evidence="5">
    <location>
        <begin position="30"/>
        <end position="582"/>
    </location>
</feature>
<dbReference type="EC" id="3.4.19.13" evidence="4"/>
<gene>
    <name evidence="6" type="primary">ggt</name>
    <name evidence="6" type="ORF">K7G82_04055</name>
</gene>
<dbReference type="EMBL" id="JAINVV010000003">
    <property type="protein sequence ID" value="MBY8821451.1"/>
    <property type="molecule type" value="Genomic_DNA"/>
</dbReference>
<protein>
    <recommendedName>
        <fullName evidence="4">Glutathione hydrolase proenzyme</fullName>
        <ecNumber evidence="4">2.3.2.2</ecNumber>
        <ecNumber evidence="4">3.4.19.13</ecNumber>
    </recommendedName>
    <component>
        <recommendedName>
            <fullName evidence="4">Glutathione hydrolase large chain</fullName>
        </recommendedName>
    </component>
    <component>
        <recommendedName>
            <fullName evidence="4">Glutathione hydrolase small chain</fullName>
        </recommendedName>
    </component>
</protein>
<keyword evidence="7" id="KW-1185">Reference proteome</keyword>
<dbReference type="PRINTS" id="PR01210">
    <property type="entry name" value="GGTRANSPTASE"/>
</dbReference>
<comment type="pathway">
    <text evidence="4">Sulfur metabolism; glutathione metabolism.</text>
</comment>
<organism evidence="6 7">
    <name type="scientific">Sphingomonas colocasiae</name>
    <dbReference type="NCBI Taxonomy" id="1848973"/>
    <lineage>
        <taxon>Bacteria</taxon>
        <taxon>Pseudomonadati</taxon>
        <taxon>Pseudomonadota</taxon>
        <taxon>Alphaproteobacteria</taxon>
        <taxon>Sphingomonadales</taxon>
        <taxon>Sphingomonadaceae</taxon>
        <taxon>Sphingomonas</taxon>
    </lineage>
</organism>
<feature type="signal peptide" evidence="5">
    <location>
        <begin position="1"/>
        <end position="29"/>
    </location>
</feature>
<dbReference type="RefSeq" id="WP_222988571.1">
    <property type="nucleotide sequence ID" value="NZ_JAINVV010000003.1"/>
</dbReference>
<sequence>MNDGRATGKRWLAKGLAIAAIAGSYPAAAQLPPEPVAGRPAPSQPARAQSRSMVVSQYGIVATSQVAASQAGAAILAKGGSAVDAAIAANAALGVIEPMMNGIGGDLFAIVYNAKTKQVYGLNASGWTPAGLSLEALKKRKIEKLRVIDQVTVPGTVAGWDMMVKRWGKLPLAQSLAPAIALAEDGFGVPENDALNWKNTGMPFAGDPAFAKAFLPGGQAPAVGDLVRNPDMAASLRRIAQSGRDGFYRGPTADAMLALQRKLGGFMTAEDLTAFEPEWVTPISTDYRGWKVYELPPNGQGIAALSMLNIMETFPIGAWGHNSQRALHAMIEAKKLAYADLQQFIGDPRASAIPVEALLSKTLAKQRAATIGERAQCNVLPSDIKAVLAKQSSDTTYLTVVDKEGNQVSLIQSVASAFGGGLVADGTGFALHNRGKSFVLEPGRPNSLRPRMRPLHTIIPAYMEKGDRHIAFGIMGGFNQAQAHAQFVSNIVDFGMNIQGALDAARFTKLDFDGCGLWMEDGVPAETVAALNGQGHQIKVWPRYFEGMGRGNAVETRDGKAVHYGASDPRTDGAAVPEQQPF</sequence>
<dbReference type="Proteomes" id="UP000706039">
    <property type="component" value="Unassembled WGS sequence"/>
</dbReference>
<dbReference type="InterPro" id="IPR000101">
    <property type="entry name" value="GGT_peptidase"/>
</dbReference>
<keyword evidence="4" id="KW-0317">Glutathione biosynthesis</keyword>
<dbReference type="InterPro" id="IPR029055">
    <property type="entry name" value="Ntn_hydrolases_N"/>
</dbReference>
<evidence type="ECO:0000256" key="4">
    <source>
        <dbReference type="RuleBase" id="RU368036"/>
    </source>
</evidence>
<comment type="PTM">
    <text evidence="4">Cleaved by autocatalysis into a large and a small subunit.</text>
</comment>
<evidence type="ECO:0000313" key="7">
    <source>
        <dbReference type="Proteomes" id="UP000706039"/>
    </source>
</evidence>
<keyword evidence="5" id="KW-0732">Signal</keyword>
<keyword evidence="4" id="KW-0378">Hydrolase</keyword>
<evidence type="ECO:0000256" key="5">
    <source>
        <dbReference type="SAM" id="SignalP"/>
    </source>
</evidence>
<dbReference type="SUPFAM" id="SSF56235">
    <property type="entry name" value="N-terminal nucleophile aminohydrolases (Ntn hydrolases)"/>
    <property type="match status" value="1"/>
</dbReference>
<proteinExistence type="inferred from homology"/>
<dbReference type="GO" id="GO:0103068">
    <property type="term" value="F:leukotriene C4 gamma-glutamyl transferase activity"/>
    <property type="evidence" value="ECO:0007669"/>
    <property type="project" value="UniProtKB-EC"/>
</dbReference>
<dbReference type="Gene3D" id="1.10.246.230">
    <property type="match status" value="1"/>
</dbReference>
<dbReference type="PANTHER" id="PTHR43881:SF1">
    <property type="entry name" value="GAMMA-GLUTAMYLTRANSPEPTIDASE (AFU_ORTHOLOGUE AFUA_4G13580)"/>
    <property type="match status" value="1"/>
</dbReference>
<comment type="catalytic activity">
    <reaction evidence="1 4">
        <text>an S-substituted glutathione + H2O = an S-substituted L-cysteinylglycine + L-glutamate</text>
        <dbReference type="Rhea" id="RHEA:59468"/>
        <dbReference type="ChEBI" id="CHEBI:15377"/>
        <dbReference type="ChEBI" id="CHEBI:29985"/>
        <dbReference type="ChEBI" id="CHEBI:90779"/>
        <dbReference type="ChEBI" id="CHEBI:143103"/>
        <dbReference type="EC" id="3.4.19.13"/>
    </reaction>
</comment>
<accession>A0ABS7PJI7</accession>
<dbReference type="NCBIfam" id="TIGR00066">
    <property type="entry name" value="g_glut_trans"/>
    <property type="match status" value="1"/>
</dbReference>
<keyword evidence="4 6" id="KW-0012">Acyltransferase</keyword>
<dbReference type="Pfam" id="PF01019">
    <property type="entry name" value="G_glu_transpept"/>
    <property type="match status" value="1"/>
</dbReference>
<dbReference type="EC" id="2.3.2.2" evidence="4"/>
<evidence type="ECO:0000256" key="3">
    <source>
        <dbReference type="ARBA" id="ARBA00047417"/>
    </source>
</evidence>
<comment type="catalytic activity">
    <reaction evidence="3 4">
        <text>an N-terminal (5-L-glutamyl)-[peptide] + an alpha-amino acid = 5-L-glutamyl amino acid + an N-terminal L-alpha-aminoacyl-[peptide]</text>
        <dbReference type="Rhea" id="RHEA:23904"/>
        <dbReference type="Rhea" id="RHEA-COMP:9780"/>
        <dbReference type="Rhea" id="RHEA-COMP:9795"/>
        <dbReference type="ChEBI" id="CHEBI:77644"/>
        <dbReference type="ChEBI" id="CHEBI:78597"/>
        <dbReference type="ChEBI" id="CHEBI:78599"/>
        <dbReference type="ChEBI" id="CHEBI:78608"/>
        <dbReference type="EC" id="2.3.2.2"/>
    </reaction>
</comment>
<evidence type="ECO:0000256" key="2">
    <source>
        <dbReference type="ARBA" id="ARBA00001089"/>
    </source>
</evidence>
<dbReference type="InterPro" id="IPR043137">
    <property type="entry name" value="GGT_ssub_C"/>
</dbReference>
<reference evidence="6 7" key="1">
    <citation type="submission" date="2021-08" db="EMBL/GenBank/DDBJ databases">
        <authorList>
            <person name="Tuo L."/>
        </authorList>
    </citation>
    <scope>NUCLEOTIDE SEQUENCE [LARGE SCALE GENOMIC DNA]</scope>
    <source>
        <strain evidence="6 7">JCM 31229</strain>
    </source>
</reference>
<comment type="caution">
    <text evidence="6">The sequence shown here is derived from an EMBL/GenBank/DDBJ whole genome shotgun (WGS) entry which is preliminary data.</text>
</comment>
<dbReference type="Gene3D" id="3.60.20.40">
    <property type="match status" value="1"/>
</dbReference>
<comment type="subunit">
    <text evidence="4">This enzyme consists of two polypeptide chains, which are synthesized in precursor form from a single polypeptide.</text>
</comment>
<name>A0ABS7PJI7_9SPHN</name>
<comment type="catalytic activity">
    <reaction evidence="2 4">
        <text>glutathione + H2O = L-cysteinylglycine + L-glutamate</text>
        <dbReference type="Rhea" id="RHEA:28807"/>
        <dbReference type="ChEBI" id="CHEBI:15377"/>
        <dbReference type="ChEBI" id="CHEBI:29985"/>
        <dbReference type="ChEBI" id="CHEBI:57925"/>
        <dbReference type="ChEBI" id="CHEBI:61694"/>
        <dbReference type="EC" id="3.4.19.13"/>
    </reaction>
</comment>